<dbReference type="InterPro" id="IPR036259">
    <property type="entry name" value="MFS_trans_sf"/>
</dbReference>
<keyword evidence="11" id="KW-1185">Reference proteome</keyword>
<keyword evidence="5 8" id="KW-0812">Transmembrane</keyword>
<feature type="transmembrane region" description="Helical" evidence="8">
    <location>
        <begin position="349"/>
        <end position="371"/>
    </location>
</feature>
<keyword evidence="3" id="KW-0813">Transport</keyword>
<name>A0A5J5KWY3_9MICC</name>
<dbReference type="SUPFAM" id="SSF103473">
    <property type="entry name" value="MFS general substrate transporter"/>
    <property type="match status" value="1"/>
</dbReference>
<dbReference type="Gene3D" id="1.20.1250.20">
    <property type="entry name" value="MFS general substrate transporter like domains"/>
    <property type="match status" value="1"/>
</dbReference>
<evidence type="ECO:0000256" key="6">
    <source>
        <dbReference type="ARBA" id="ARBA00022989"/>
    </source>
</evidence>
<evidence type="ECO:0000256" key="8">
    <source>
        <dbReference type="SAM" id="Phobius"/>
    </source>
</evidence>
<evidence type="ECO:0000256" key="5">
    <source>
        <dbReference type="ARBA" id="ARBA00022692"/>
    </source>
</evidence>
<dbReference type="InterPro" id="IPR011701">
    <property type="entry name" value="MFS"/>
</dbReference>
<dbReference type="OrthoDB" id="63984at2"/>
<dbReference type="EMBL" id="SZWF01000021">
    <property type="protein sequence ID" value="KAA9393336.1"/>
    <property type="molecule type" value="Genomic_DNA"/>
</dbReference>
<evidence type="ECO:0000259" key="9">
    <source>
        <dbReference type="PROSITE" id="PS50850"/>
    </source>
</evidence>
<dbReference type="Proteomes" id="UP000325957">
    <property type="component" value="Unassembled WGS sequence"/>
</dbReference>
<feature type="transmembrane region" description="Helical" evidence="8">
    <location>
        <begin position="307"/>
        <end position="328"/>
    </location>
</feature>
<dbReference type="Pfam" id="PF07690">
    <property type="entry name" value="MFS_1"/>
    <property type="match status" value="1"/>
</dbReference>
<dbReference type="RefSeq" id="WP_158034647.1">
    <property type="nucleotide sequence ID" value="NZ_ML708625.1"/>
</dbReference>
<feature type="transmembrane region" description="Helical" evidence="8">
    <location>
        <begin position="58"/>
        <end position="77"/>
    </location>
</feature>
<protein>
    <submittedName>
        <fullName evidence="10">MFS transporter</fullName>
    </submittedName>
</protein>
<proteinExistence type="inferred from homology"/>
<feature type="transmembrane region" description="Helical" evidence="8">
    <location>
        <begin position="216"/>
        <end position="239"/>
    </location>
</feature>
<dbReference type="GO" id="GO:0005886">
    <property type="term" value="C:plasma membrane"/>
    <property type="evidence" value="ECO:0007669"/>
    <property type="project" value="UniProtKB-SubCell"/>
</dbReference>
<feature type="transmembrane region" description="Helical" evidence="8">
    <location>
        <begin position="84"/>
        <end position="105"/>
    </location>
</feature>
<comment type="caution">
    <text evidence="10">The sequence shown here is derived from an EMBL/GenBank/DDBJ whole genome shotgun (WGS) entry which is preliminary data.</text>
</comment>
<keyword evidence="6 8" id="KW-1133">Transmembrane helix</keyword>
<evidence type="ECO:0000313" key="10">
    <source>
        <dbReference type="EMBL" id="KAA9393336.1"/>
    </source>
</evidence>
<feature type="transmembrane region" description="Helical" evidence="8">
    <location>
        <begin position="259"/>
        <end position="275"/>
    </location>
</feature>
<evidence type="ECO:0000256" key="2">
    <source>
        <dbReference type="ARBA" id="ARBA00008335"/>
    </source>
</evidence>
<feature type="transmembrane region" description="Helical" evidence="8">
    <location>
        <begin position="377"/>
        <end position="398"/>
    </location>
</feature>
<keyword evidence="7 8" id="KW-0472">Membrane</keyword>
<dbReference type="CDD" id="cd17324">
    <property type="entry name" value="MFS_NepI_like"/>
    <property type="match status" value="1"/>
</dbReference>
<evidence type="ECO:0000313" key="11">
    <source>
        <dbReference type="Proteomes" id="UP000325957"/>
    </source>
</evidence>
<evidence type="ECO:0000256" key="1">
    <source>
        <dbReference type="ARBA" id="ARBA00004651"/>
    </source>
</evidence>
<feature type="transmembrane region" description="Helical" evidence="8">
    <location>
        <begin position="20"/>
        <end position="38"/>
    </location>
</feature>
<feature type="domain" description="Major facilitator superfamily (MFS) profile" evidence="9">
    <location>
        <begin position="20"/>
        <end position="400"/>
    </location>
</feature>
<comment type="similarity">
    <text evidence="2">Belongs to the major facilitator superfamily.</text>
</comment>
<dbReference type="InterPro" id="IPR020846">
    <property type="entry name" value="MFS_dom"/>
</dbReference>
<evidence type="ECO:0000256" key="7">
    <source>
        <dbReference type="ARBA" id="ARBA00023136"/>
    </source>
</evidence>
<reference evidence="10 11" key="1">
    <citation type="submission" date="2019-05" db="EMBL/GenBank/DDBJ databases">
        <title>Kocuria coralli sp. nov., a novel actinobacterium isolated from coral reef seawater.</title>
        <authorList>
            <person name="Li J."/>
        </authorList>
    </citation>
    <scope>NUCLEOTIDE SEQUENCE [LARGE SCALE GENOMIC DNA]</scope>
    <source>
        <strain evidence="10 11">SCSIO 13007</strain>
    </source>
</reference>
<evidence type="ECO:0000256" key="4">
    <source>
        <dbReference type="ARBA" id="ARBA00022475"/>
    </source>
</evidence>
<feature type="transmembrane region" description="Helical" evidence="8">
    <location>
        <begin position="111"/>
        <end position="132"/>
    </location>
</feature>
<accession>A0A5J5KWY3</accession>
<evidence type="ECO:0000256" key="3">
    <source>
        <dbReference type="ARBA" id="ARBA00022448"/>
    </source>
</evidence>
<gene>
    <name evidence="10" type="ORF">FCK90_12560</name>
</gene>
<organism evidence="10 11">
    <name type="scientific">Kocuria coralli</name>
    <dbReference type="NCBI Taxonomy" id="1461025"/>
    <lineage>
        <taxon>Bacteria</taxon>
        <taxon>Bacillati</taxon>
        <taxon>Actinomycetota</taxon>
        <taxon>Actinomycetes</taxon>
        <taxon>Micrococcales</taxon>
        <taxon>Micrococcaceae</taxon>
        <taxon>Kocuria</taxon>
    </lineage>
</organism>
<dbReference type="AlphaFoldDB" id="A0A5J5KWY3"/>
<dbReference type="PROSITE" id="PS50850">
    <property type="entry name" value="MFS"/>
    <property type="match status" value="1"/>
</dbReference>
<feature type="transmembrane region" description="Helical" evidence="8">
    <location>
        <begin position="144"/>
        <end position="162"/>
    </location>
</feature>
<feature type="transmembrane region" description="Helical" evidence="8">
    <location>
        <begin position="282"/>
        <end position="301"/>
    </location>
</feature>
<comment type="subcellular location">
    <subcellularLocation>
        <location evidence="1">Cell membrane</location>
        <topology evidence="1">Multi-pass membrane protein</topology>
    </subcellularLocation>
</comment>
<dbReference type="PANTHER" id="PTHR43271">
    <property type="entry name" value="BLL2771 PROTEIN"/>
    <property type="match status" value="1"/>
</dbReference>
<dbReference type="PANTHER" id="PTHR43271:SF1">
    <property type="entry name" value="INNER MEMBRANE TRANSPORT PROTEIN YNFM"/>
    <property type="match status" value="1"/>
</dbReference>
<dbReference type="GO" id="GO:0022857">
    <property type="term" value="F:transmembrane transporter activity"/>
    <property type="evidence" value="ECO:0007669"/>
    <property type="project" value="InterPro"/>
</dbReference>
<feature type="transmembrane region" description="Helical" evidence="8">
    <location>
        <begin position="174"/>
        <end position="196"/>
    </location>
</feature>
<sequence>MPIRTPSPGFPAGSPQYRRILATLSLGGLANFALIYFVQPLLPQFARSFGVAEGVTGAALSATTLAIVVGLLLAGPLADLLGRIWVMAGSLVLSGVFTIACAMAPTWEVFLVLRAASGLALAGLPAIALAYLREQVDNAAHAKANALYIAGTAMGGALGRLLPGPLSELGGWQLSAYALGVFSVLIGAVVVFALPIDKGRGYGMPAREIFFGTFTVLRNGQVAFICLLGAVIMTVFVGAYNAIALRLEADPFSMGSEAAVVYLAYPIGILAPAVFRRVAERLGRPVTVILGLLFMGAAVGVTSPDLVATILVGLGLLTFSFMGTHSMLSGWVVDRAHRMRLSTARASSAYLVFYYAGSSISGTLSTHLWSAFGWPSIVLWSAAIVVAGLLCAVAVLVMQRRDPS</sequence>
<keyword evidence="4" id="KW-1003">Cell membrane</keyword>